<comment type="similarity">
    <text evidence="2 5">Belongs to the band 7/mec-2 family. HflC subfamily.</text>
</comment>
<dbReference type="Gene3D" id="3.30.479.30">
    <property type="entry name" value="Band 7 domain"/>
    <property type="match status" value="1"/>
</dbReference>
<dbReference type="SMART" id="SM00244">
    <property type="entry name" value="PHB"/>
    <property type="match status" value="1"/>
</dbReference>
<name>A0A9D9ELH7_9SPIR</name>
<protein>
    <recommendedName>
        <fullName evidence="5">Protein HflC</fullName>
    </recommendedName>
</protein>
<evidence type="ECO:0000259" key="6">
    <source>
        <dbReference type="SMART" id="SM00244"/>
    </source>
</evidence>
<dbReference type="SUPFAM" id="SSF117892">
    <property type="entry name" value="Band 7/SPFH domain"/>
    <property type="match status" value="1"/>
</dbReference>
<dbReference type="PANTHER" id="PTHR42911">
    <property type="entry name" value="MODULATOR OF FTSH PROTEASE HFLC"/>
    <property type="match status" value="1"/>
</dbReference>
<dbReference type="Proteomes" id="UP000823616">
    <property type="component" value="Unassembled WGS sequence"/>
</dbReference>
<comment type="subcellular location">
    <subcellularLocation>
        <location evidence="1">Membrane</location>
        <topology evidence="1">Single-pass membrane protein</topology>
    </subcellularLocation>
</comment>
<dbReference type="Pfam" id="PF01145">
    <property type="entry name" value="Band_7"/>
    <property type="match status" value="1"/>
</dbReference>
<keyword evidence="7" id="KW-0378">Hydrolase</keyword>
<feature type="domain" description="Band 7" evidence="6">
    <location>
        <begin position="22"/>
        <end position="223"/>
    </location>
</feature>
<accession>A0A9D9ELH7</accession>
<organism evidence="7 8">
    <name type="scientific">Candidatus Avitreponema avistercoris</name>
    <dbReference type="NCBI Taxonomy" id="2840705"/>
    <lineage>
        <taxon>Bacteria</taxon>
        <taxon>Pseudomonadati</taxon>
        <taxon>Spirochaetota</taxon>
        <taxon>Spirochaetia</taxon>
        <taxon>Spirochaetales</taxon>
        <taxon>Candidatus Avitreponema</taxon>
    </lineage>
</organism>
<keyword evidence="4" id="KW-1133">Transmembrane helix</keyword>
<dbReference type="CDD" id="cd03405">
    <property type="entry name" value="SPFH_HflC"/>
    <property type="match status" value="1"/>
</dbReference>
<keyword evidence="3" id="KW-0812">Transmembrane</keyword>
<sequence>MKKAAASSILIIIVLAVFVLANSFYVIDEGTQCVVIRFGEIVRATTKAGLNLKIPLLETTVVYPKKVMSLEGDSQRIPTRENQFIIVETTSRWRIVDPVKFYESVTTTETAYSRLRDIVDSAVRTVITSSGLNEVVRSSNLINDLQHEENFALGSESEDVEMEDFTGEKIVYETIERGRRALSSEMADIAREKVPEFGIELLDIVPRQIRYSDELTESVYNRMIKERNQIAQRFRSAGEGRKAVWQGMLENERRRLLSGAYSEAEKIRGQADAEAARIYAEAYGKDPEFFRFWRSIEAYRKTVPNFDKVLSTDMDFFRYLYSPSGR</sequence>
<dbReference type="GO" id="GO:0008233">
    <property type="term" value="F:peptidase activity"/>
    <property type="evidence" value="ECO:0007669"/>
    <property type="project" value="UniProtKB-KW"/>
</dbReference>
<evidence type="ECO:0000256" key="3">
    <source>
        <dbReference type="ARBA" id="ARBA00022692"/>
    </source>
</evidence>
<dbReference type="NCBIfam" id="TIGR01932">
    <property type="entry name" value="hflC"/>
    <property type="match status" value="1"/>
</dbReference>
<dbReference type="PIRSF" id="PIRSF005651">
    <property type="entry name" value="HflC"/>
    <property type="match status" value="1"/>
</dbReference>
<evidence type="ECO:0000256" key="4">
    <source>
        <dbReference type="ARBA" id="ARBA00022989"/>
    </source>
</evidence>
<dbReference type="EMBL" id="JADIMS010000016">
    <property type="protein sequence ID" value="MBO8449689.1"/>
    <property type="molecule type" value="Genomic_DNA"/>
</dbReference>
<comment type="function">
    <text evidence="5">HflC and HflK could regulate a protease.</text>
</comment>
<dbReference type="InterPro" id="IPR001107">
    <property type="entry name" value="Band_7"/>
</dbReference>
<evidence type="ECO:0000256" key="5">
    <source>
        <dbReference type="PIRNR" id="PIRNR005651"/>
    </source>
</evidence>
<reference evidence="7" key="1">
    <citation type="submission" date="2020-10" db="EMBL/GenBank/DDBJ databases">
        <authorList>
            <person name="Gilroy R."/>
        </authorList>
    </citation>
    <scope>NUCLEOTIDE SEQUENCE</scope>
    <source>
        <strain evidence="7">B3-4054</strain>
    </source>
</reference>
<dbReference type="AlphaFoldDB" id="A0A9D9ELH7"/>
<gene>
    <name evidence="7" type="primary">hflC</name>
    <name evidence="7" type="ORF">IAA96_01125</name>
</gene>
<dbReference type="PANTHER" id="PTHR42911:SF2">
    <property type="entry name" value="PROHIBITIN FAMILY PROTEIN"/>
    <property type="match status" value="1"/>
</dbReference>
<evidence type="ECO:0000256" key="1">
    <source>
        <dbReference type="ARBA" id="ARBA00004167"/>
    </source>
</evidence>
<proteinExistence type="inferred from homology"/>
<dbReference type="GO" id="GO:0016020">
    <property type="term" value="C:membrane"/>
    <property type="evidence" value="ECO:0007669"/>
    <property type="project" value="UniProtKB-SubCell"/>
</dbReference>
<keyword evidence="7" id="KW-0645">Protease</keyword>
<evidence type="ECO:0000313" key="7">
    <source>
        <dbReference type="EMBL" id="MBO8449689.1"/>
    </source>
</evidence>
<comment type="caution">
    <text evidence="7">The sequence shown here is derived from an EMBL/GenBank/DDBJ whole genome shotgun (WGS) entry which is preliminary data.</text>
</comment>
<dbReference type="GO" id="GO:0006508">
    <property type="term" value="P:proteolysis"/>
    <property type="evidence" value="ECO:0007669"/>
    <property type="project" value="UniProtKB-KW"/>
</dbReference>
<keyword evidence="4" id="KW-0472">Membrane</keyword>
<dbReference type="InterPro" id="IPR010200">
    <property type="entry name" value="HflC"/>
</dbReference>
<dbReference type="InterPro" id="IPR036013">
    <property type="entry name" value="Band_7/SPFH_dom_sf"/>
</dbReference>
<evidence type="ECO:0000256" key="2">
    <source>
        <dbReference type="ARBA" id="ARBA00007862"/>
    </source>
</evidence>
<evidence type="ECO:0000313" key="8">
    <source>
        <dbReference type="Proteomes" id="UP000823616"/>
    </source>
</evidence>
<reference evidence="7" key="2">
    <citation type="journal article" date="2021" name="PeerJ">
        <title>Extensive microbial diversity within the chicken gut microbiome revealed by metagenomics and culture.</title>
        <authorList>
            <person name="Gilroy R."/>
            <person name="Ravi A."/>
            <person name="Getino M."/>
            <person name="Pursley I."/>
            <person name="Horton D.L."/>
            <person name="Alikhan N.F."/>
            <person name="Baker D."/>
            <person name="Gharbi K."/>
            <person name="Hall N."/>
            <person name="Watson M."/>
            <person name="Adriaenssens E.M."/>
            <person name="Foster-Nyarko E."/>
            <person name="Jarju S."/>
            <person name="Secka A."/>
            <person name="Antonio M."/>
            <person name="Oren A."/>
            <person name="Chaudhuri R.R."/>
            <person name="La Ragione R."/>
            <person name="Hildebrand F."/>
            <person name="Pallen M.J."/>
        </authorList>
    </citation>
    <scope>NUCLEOTIDE SEQUENCE</scope>
    <source>
        <strain evidence="7">B3-4054</strain>
    </source>
</reference>